<dbReference type="Proteomes" id="UP000524187">
    <property type="component" value="Unassembled WGS sequence"/>
</dbReference>
<gene>
    <name evidence="6" type="primary">Rab44_0</name>
    <name evidence="6" type="ORF">CASCAS_R04610</name>
</gene>
<dbReference type="EMBL" id="VWPT01000066">
    <property type="protein sequence ID" value="NXE50304.1"/>
    <property type="molecule type" value="Genomic_DNA"/>
</dbReference>
<dbReference type="PROSITE" id="PS50222">
    <property type="entry name" value="EF_HAND_2"/>
    <property type="match status" value="1"/>
</dbReference>
<keyword evidence="7" id="KW-1185">Reference proteome</keyword>
<feature type="domain" description="EF-hand" evidence="5">
    <location>
        <begin position="67"/>
        <end position="102"/>
    </location>
</feature>
<keyword evidence="1" id="KW-0479">Metal-binding</keyword>
<dbReference type="GO" id="GO:0005509">
    <property type="term" value="F:calcium ion binding"/>
    <property type="evidence" value="ECO:0007669"/>
    <property type="project" value="InterPro"/>
</dbReference>
<keyword evidence="3" id="KW-0175">Coiled coil</keyword>
<keyword evidence="2" id="KW-0106">Calcium</keyword>
<feature type="compositionally biased region" description="Basic and acidic residues" evidence="4">
    <location>
        <begin position="279"/>
        <end position="289"/>
    </location>
</feature>
<organism evidence="6 7">
    <name type="scientific">Casuarius casuarius</name>
    <name type="common">Southern cassowary</name>
    <name type="synonym">Struthio casuarius</name>
    <dbReference type="NCBI Taxonomy" id="8787"/>
    <lineage>
        <taxon>Eukaryota</taxon>
        <taxon>Metazoa</taxon>
        <taxon>Chordata</taxon>
        <taxon>Craniata</taxon>
        <taxon>Vertebrata</taxon>
        <taxon>Euteleostomi</taxon>
        <taxon>Archelosauria</taxon>
        <taxon>Archosauria</taxon>
        <taxon>Dinosauria</taxon>
        <taxon>Saurischia</taxon>
        <taxon>Theropoda</taxon>
        <taxon>Coelurosauria</taxon>
        <taxon>Aves</taxon>
        <taxon>Palaeognathae</taxon>
        <taxon>Casuariiformes</taxon>
        <taxon>Casuariidae</taxon>
        <taxon>Casuarius</taxon>
    </lineage>
</organism>
<feature type="non-terminal residue" evidence="6">
    <location>
        <position position="1"/>
    </location>
</feature>
<evidence type="ECO:0000256" key="2">
    <source>
        <dbReference type="ARBA" id="ARBA00022837"/>
    </source>
</evidence>
<reference evidence="6 7" key="1">
    <citation type="submission" date="2019-09" db="EMBL/GenBank/DDBJ databases">
        <title>Bird 10,000 Genomes (B10K) Project - Family phase.</title>
        <authorList>
            <person name="Zhang G."/>
        </authorList>
    </citation>
    <scope>NUCLEOTIDE SEQUENCE [LARGE SCALE GENOMIC DNA]</scope>
    <source>
        <strain evidence="6">B10K-LSUMZ-50683</strain>
        <tissue evidence="6">Muscle</tissue>
    </source>
</reference>
<evidence type="ECO:0000256" key="3">
    <source>
        <dbReference type="SAM" id="Coils"/>
    </source>
</evidence>
<protein>
    <submittedName>
        <fullName evidence="6">RAB44 protein</fullName>
    </submittedName>
</protein>
<feature type="region of interest" description="Disordered" evidence="4">
    <location>
        <begin position="1"/>
        <end position="34"/>
    </location>
</feature>
<evidence type="ECO:0000313" key="6">
    <source>
        <dbReference type="EMBL" id="NXE50304.1"/>
    </source>
</evidence>
<dbReference type="Gene3D" id="1.10.238.10">
    <property type="entry name" value="EF-hand"/>
    <property type="match status" value="1"/>
</dbReference>
<feature type="region of interest" description="Disordered" evidence="4">
    <location>
        <begin position="244"/>
        <end position="289"/>
    </location>
</feature>
<feature type="non-terminal residue" evidence="6">
    <location>
        <position position="314"/>
    </location>
</feature>
<dbReference type="InterPro" id="IPR002048">
    <property type="entry name" value="EF_hand_dom"/>
</dbReference>
<feature type="coiled-coil region" evidence="3">
    <location>
        <begin position="172"/>
        <end position="235"/>
    </location>
</feature>
<dbReference type="SMART" id="SM00054">
    <property type="entry name" value="EFh"/>
    <property type="match status" value="2"/>
</dbReference>
<dbReference type="InterPro" id="IPR011992">
    <property type="entry name" value="EF-hand-dom_pair"/>
</dbReference>
<dbReference type="InterPro" id="IPR018247">
    <property type="entry name" value="EF_Hand_1_Ca_BS"/>
</dbReference>
<comment type="caution">
    <text evidence="6">The sequence shown here is derived from an EMBL/GenBank/DDBJ whole genome shotgun (WGS) entry which is preliminary data.</text>
</comment>
<evidence type="ECO:0000259" key="5">
    <source>
        <dbReference type="PROSITE" id="PS50222"/>
    </source>
</evidence>
<evidence type="ECO:0000313" key="7">
    <source>
        <dbReference type="Proteomes" id="UP000524187"/>
    </source>
</evidence>
<evidence type="ECO:0000256" key="1">
    <source>
        <dbReference type="ARBA" id="ARBA00022723"/>
    </source>
</evidence>
<evidence type="ECO:0000256" key="4">
    <source>
        <dbReference type="SAM" id="MobiDB-lite"/>
    </source>
</evidence>
<feature type="region of interest" description="Disordered" evidence="4">
    <location>
        <begin position="101"/>
        <end position="133"/>
    </location>
</feature>
<feature type="compositionally biased region" description="Basic and acidic residues" evidence="4">
    <location>
        <begin position="262"/>
        <end position="273"/>
    </location>
</feature>
<dbReference type="SUPFAM" id="SSF47473">
    <property type="entry name" value="EF-hand"/>
    <property type="match status" value="1"/>
</dbReference>
<proteinExistence type="predicted"/>
<name>A0A7K8NAI0_CASCA</name>
<dbReference type="PROSITE" id="PS00018">
    <property type="entry name" value="EF_HAND_1"/>
    <property type="match status" value="1"/>
</dbReference>
<sequence>GSSRRKQLREALGEDATAAASVPGTEEEPPPDAAQKVQDFFQACDREQKGFITRADVQKLRAEDFPCSAEELELIFDGLDADGTGRLTGEELAAGLGQLVSSQRATRDHRRRKTASRRDRLAPGGPGLEEADGEERKHFAAFVDQLGADNVFEDQEIWQLWVKLRQDEPQLLGNLEDFLAKMRRRIQEAKSEKEALEVILDKRVAEHNREVQQLCEALEQQMQQETQRLEQEGLEGFRRRVAAGEPGARSGARAMPRSPPQLEERCRSLRSSREAASTENRRLERSNRALEERLQSIRLQLRDTQGRLRAATAP</sequence>
<accession>A0A7K8NAI0</accession>
<dbReference type="AlphaFoldDB" id="A0A7K8NAI0"/>
<dbReference type="Pfam" id="PF13499">
    <property type="entry name" value="EF-hand_7"/>
    <property type="match status" value="1"/>
</dbReference>